<dbReference type="HOGENOM" id="CLU_2642433_0_0_1"/>
<evidence type="ECO:0000313" key="1">
    <source>
        <dbReference type="EnsemblPlants" id="ORUFI06G25530.1"/>
    </source>
</evidence>
<protein>
    <submittedName>
        <fullName evidence="1">Uncharacterized protein</fullName>
    </submittedName>
</protein>
<proteinExistence type="predicted"/>
<accession>A0A0E0Q187</accession>
<organism evidence="1 2">
    <name type="scientific">Oryza rufipogon</name>
    <name type="common">Brownbeard rice</name>
    <name type="synonym">Asian wild rice</name>
    <dbReference type="NCBI Taxonomy" id="4529"/>
    <lineage>
        <taxon>Eukaryota</taxon>
        <taxon>Viridiplantae</taxon>
        <taxon>Streptophyta</taxon>
        <taxon>Embryophyta</taxon>
        <taxon>Tracheophyta</taxon>
        <taxon>Spermatophyta</taxon>
        <taxon>Magnoliopsida</taxon>
        <taxon>Liliopsida</taxon>
        <taxon>Poales</taxon>
        <taxon>Poaceae</taxon>
        <taxon>BOP clade</taxon>
        <taxon>Oryzoideae</taxon>
        <taxon>Oryzeae</taxon>
        <taxon>Oryzinae</taxon>
        <taxon>Oryza</taxon>
    </lineage>
</organism>
<reference evidence="1" key="2">
    <citation type="submission" date="2015-06" db="UniProtKB">
        <authorList>
            <consortium name="EnsemblPlants"/>
        </authorList>
    </citation>
    <scope>IDENTIFICATION</scope>
</reference>
<evidence type="ECO:0000313" key="2">
    <source>
        <dbReference type="Proteomes" id="UP000008022"/>
    </source>
</evidence>
<dbReference type="Gramene" id="ORUFI06G25530.1">
    <property type="protein sequence ID" value="ORUFI06G25530.1"/>
    <property type="gene ID" value="ORUFI06G25530"/>
</dbReference>
<dbReference type="AlphaFoldDB" id="A0A0E0Q187"/>
<reference evidence="2" key="1">
    <citation type="submission" date="2013-06" db="EMBL/GenBank/DDBJ databases">
        <authorList>
            <person name="Zhao Q."/>
        </authorList>
    </citation>
    <scope>NUCLEOTIDE SEQUENCE</scope>
    <source>
        <strain evidence="2">cv. W1943</strain>
    </source>
</reference>
<dbReference type="Proteomes" id="UP000008022">
    <property type="component" value="Unassembled WGS sequence"/>
</dbReference>
<sequence length="79" mass="8706">MDLGLASTPTSSAYPPRPWARCHRKLPAPVHLRLTISTFQSSMVSKTGEVSAFLFQPLNSEMKDIQIDRAGSFSHGAFE</sequence>
<dbReference type="EnsemblPlants" id="ORUFI06G25530.1">
    <property type="protein sequence ID" value="ORUFI06G25530.1"/>
    <property type="gene ID" value="ORUFI06G25530"/>
</dbReference>
<keyword evidence="2" id="KW-1185">Reference proteome</keyword>
<name>A0A0E0Q187_ORYRU</name>